<dbReference type="PANTHER" id="PTHR12001:SF85">
    <property type="entry name" value="SHORT CHAIN ISOPRENYL DIPHOSPHATE SYNTHASE"/>
    <property type="match status" value="1"/>
</dbReference>
<evidence type="ECO:0000256" key="5">
    <source>
        <dbReference type="ARBA" id="ARBA00022842"/>
    </source>
</evidence>
<comment type="similarity">
    <text evidence="2 6">Belongs to the FPP/GGPP synthase family.</text>
</comment>
<evidence type="ECO:0000313" key="7">
    <source>
        <dbReference type="EMBL" id="SER92184.1"/>
    </source>
</evidence>
<dbReference type="SFLD" id="SFLDG01017">
    <property type="entry name" value="Polyprenyl_Transferase_Like"/>
    <property type="match status" value="1"/>
</dbReference>
<keyword evidence="3 6" id="KW-0808">Transferase</keyword>
<dbReference type="InterPro" id="IPR000092">
    <property type="entry name" value="Polyprenyl_synt"/>
</dbReference>
<dbReference type="InterPro" id="IPR033749">
    <property type="entry name" value="Polyprenyl_synt_CS"/>
</dbReference>
<dbReference type="GO" id="GO:0004659">
    <property type="term" value="F:prenyltransferase activity"/>
    <property type="evidence" value="ECO:0007669"/>
    <property type="project" value="InterPro"/>
</dbReference>
<sequence>MGNPLDAADLRSRVQECVDAELASQSAVLAEVGPDTEQLLAAVRALLSGGKRLRAAFLYWGYRAAGQPDSPGLIRLATAMEFFQAAALIHDDVMDDSDTRRGLPAAHRALAARHNDEDWSGDADRFGVAGAILAGNLCLNWTEELFSTSGLPAEHLARGRAVFDRMRTQLMGGQFLDVVESARSWDGLTTAERVERASRVIRYKSAKYTIEHPLLIGATAGGASEPDLVALSRYGLDLGHAFQLRDDLLGVFGDPAATGKPAGDDLREGKRTVLIAHTLEGADERGRAVIDAGLGRPDLDAQGVEEMREVIVSSGAVDAVEAEIAGLADAARLALKSTGNLAGEALDVLDALIDFSTARSA</sequence>
<dbReference type="Proteomes" id="UP000199019">
    <property type="component" value="Unassembled WGS sequence"/>
</dbReference>
<keyword evidence="8" id="KW-1185">Reference proteome</keyword>
<dbReference type="AlphaFoldDB" id="A0A1H9T5D6"/>
<keyword evidence="5" id="KW-0460">Magnesium</keyword>
<dbReference type="Gene3D" id="1.10.600.10">
    <property type="entry name" value="Farnesyl Diphosphate Synthase"/>
    <property type="match status" value="1"/>
</dbReference>
<evidence type="ECO:0000313" key="8">
    <source>
        <dbReference type="Proteomes" id="UP000199019"/>
    </source>
</evidence>
<comment type="cofactor">
    <cofactor evidence="1">
        <name>Mg(2+)</name>
        <dbReference type="ChEBI" id="CHEBI:18420"/>
    </cofactor>
</comment>
<dbReference type="CDD" id="cd00685">
    <property type="entry name" value="Trans_IPPS_HT"/>
    <property type="match status" value="1"/>
</dbReference>
<gene>
    <name evidence="7" type="ORF">SAMN05216199_1442</name>
</gene>
<dbReference type="PANTHER" id="PTHR12001">
    <property type="entry name" value="GERANYLGERANYL PYROPHOSPHATE SYNTHASE"/>
    <property type="match status" value="1"/>
</dbReference>
<dbReference type="SUPFAM" id="SSF48576">
    <property type="entry name" value="Terpenoid synthases"/>
    <property type="match status" value="1"/>
</dbReference>
<dbReference type="PROSITE" id="PS00723">
    <property type="entry name" value="POLYPRENYL_SYNTHASE_1"/>
    <property type="match status" value="1"/>
</dbReference>
<evidence type="ECO:0000256" key="4">
    <source>
        <dbReference type="ARBA" id="ARBA00022723"/>
    </source>
</evidence>
<protein>
    <submittedName>
        <fullName evidence="7">Geranylgeranyl diphosphate synthase, type I</fullName>
    </submittedName>
</protein>
<dbReference type="STRING" id="587636.SAMN05216199_1442"/>
<evidence type="ECO:0000256" key="6">
    <source>
        <dbReference type="RuleBase" id="RU004466"/>
    </source>
</evidence>
<dbReference type="SFLD" id="SFLDS00005">
    <property type="entry name" value="Isoprenoid_Synthase_Type_I"/>
    <property type="match status" value="1"/>
</dbReference>
<evidence type="ECO:0000256" key="3">
    <source>
        <dbReference type="ARBA" id="ARBA00022679"/>
    </source>
</evidence>
<name>A0A1H9T5D6_9MICO</name>
<dbReference type="GO" id="GO:0008299">
    <property type="term" value="P:isoprenoid biosynthetic process"/>
    <property type="evidence" value="ECO:0007669"/>
    <property type="project" value="InterPro"/>
</dbReference>
<accession>A0A1H9T5D6</accession>
<dbReference type="EMBL" id="FOHB01000002">
    <property type="protein sequence ID" value="SER92184.1"/>
    <property type="molecule type" value="Genomic_DNA"/>
</dbReference>
<dbReference type="InterPro" id="IPR008949">
    <property type="entry name" value="Isoprenoid_synthase_dom_sf"/>
</dbReference>
<dbReference type="GO" id="GO:0046872">
    <property type="term" value="F:metal ion binding"/>
    <property type="evidence" value="ECO:0007669"/>
    <property type="project" value="UniProtKB-KW"/>
</dbReference>
<dbReference type="RefSeq" id="WP_091756725.1">
    <property type="nucleotide sequence ID" value="NZ_FOHB01000002.1"/>
</dbReference>
<dbReference type="OrthoDB" id="4497239at2"/>
<evidence type="ECO:0000256" key="2">
    <source>
        <dbReference type="ARBA" id="ARBA00006706"/>
    </source>
</evidence>
<keyword evidence="4" id="KW-0479">Metal-binding</keyword>
<evidence type="ECO:0000256" key="1">
    <source>
        <dbReference type="ARBA" id="ARBA00001946"/>
    </source>
</evidence>
<reference evidence="8" key="1">
    <citation type="submission" date="2016-10" db="EMBL/GenBank/DDBJ databases">
        <authorList>
            <person name="Varghese N."/>
            <person name="Submissions S."/>
        </authorList>
    </citation>
    <scope>NUCLEOTIDE SEQUENCE [LARGE SCALE GENOMIC DNA]</scope>
    <source>
        <strain evidence="8">CGMCC 1.6963</strain>
    </source>
</reference>
<dbReference type="PROSITE" id="PS00444">
    <property type="entry name" value="POLYPRENYL_SYNTHASE_2"/>
    <property type="match status" value="1"/>
</dbReference>
<proteinExistence type="inferred from homology"/>
<dbReference type="Pfam" id="PF00348">
    <property type="entry name" value="polyprenyl_synt"/>
    <property type="match status" value="1"/>
</dbReference>
<organism evidence="7 8">
    <name type="scientific">Pedococcus cremeus</name>
    <dbReference type="NCBI Taxonomy" id="587636"/>
    <lineage>
        <taxon>Bacteria</taxon>
        <taxon>Bacillati</taxon>
        <taxon>Actinomycetota</taxon>
        <taxon>Actinomycetes</taxon>
        <taxon>Micrococcales</taxon>
        <taxon>Intrasporangiaceae</taxon>
        <taxon>Pedococcus</taxon>
    </lineage>
</organism>